<reference evidence="1" key="1">
    <citation type="submission" date="2020-11" db="EMBL/GenBank/DDBJ databases">
        <authorList>
            <person name="Tran Van P."/>
        </authorList>
    </citation>
    <scope>NUCLEOTIDE SEQUENCE</scope>
</reference>
<dbReference type="EMBL" id="OB793518">
    <property type="protein sequence ID" value="CAD7427681.1"/>
    <property type="molecule type" value="Genomic_DNA"/>
</dbReference>
<name>A0A7R9E5B6_9NEOP</name>
<gene>
    <name evidence="1" type="ORF">TMSB3V08_LOCUS4513</name>
</gene>
<sequence>MAGGFVMLTTLLSRPQKLELSSAIDCGCSVNMARLRADAIERKRTYQRTNDRSILLTRMKSFLFTTTGRQIRGHRLQSGAQLSHFNPSSLLLTKTLADLAQLPLLSGTAVALRRRLDQVTEIGMRMLVELKCIRIGVVRKGIRICVEGEWKTIQEKLPPVHPTEIRTFISPSSAIKPNTTSALANYATEVGVTIKVLLRNELGVGDAKWRHYETSKLALNAPTVHPTEIRTSISPSSAVELNTTSALANYATEAACYVRKKCGKPFRKKKTTLNEPHRNLNPDLCVTGNIVICENDALEHAATKAGATLKYTRIPIEERKKKMLRWPHSLGRPSRNRLDCLPMMGRSESNPDWVY</sequence>
<evidence type="ECO:0000313" key="1">
    <source>
        <dbReference type="EMBL" id="CAD7427681.1"/>
    </source>
</evidence>
<dbReference type="AlphaFoldDB" id="A0A7R9E5B6"/>
<protein>
    <submittedName>
        <fullName evidence="1">Uncharacterized protein</fullName>
    </submittedName>
</protein>
<organism evidence="1">
    <name type="scientific">Timema monikensis</name>
    <dbReference type="NCBI Taxonomy" id="170555"/>
    <lineage>
        <taxon>Eukaryota</taxon>
        <taxon>Metazoa</taxon>
        <taxon>Ecdysozoa</taxon>
        <taxon>Arthropoda</taxon>
        <taxon>Hexapoda</taxon>
        <taxon>Insecta</taxon>
        <taxon>Pterygota</taxon>
        <taxon>Neoptera</taxon>
        <taxon>Polyneoptera</taxon>
        <taxon>Phasmatodea</taxon>
        <taxon>Timematodea</taxon>
        <taxon>Timematoidea</taxon>
        <taxon>Timematidae</taxon>
        <taxon>Timema</taxon>
    </lineage>
</organism>
<accession>A0A7R9E5B6</accession>
<proteinExistence type="predicted"/>